<evidence type="ECO:0000313" key="2">
    <source>
        <dbReference type="Proteomes" id="UP000195521"/>
    </source>
</evidence>
<sequence length="90" mass="10532">MICTQNICSKNFLIIGSLDHIPDNKVSVKAKIMEILHINTSKNCKKSLLSNEDNKPYSIAYISYFKDYDNNSSLIRINIRQEEYNYFFCI</sequence>
<keyword evidence="2" id="KW-1185">Reference proteome</keyword>
<dbReference type="Proteomes" id="UP000195521">
    <property type="component" value="Unassembled WGS sequence"/>
</dbReference>
<name>A0A1Y1JVH9_PLAGO</name>
<comment type="caution">
    <text evidence="1">The sequence shown here is derived from an EMBL/GenBank/DDBJ whole genome shotgun (WGS) entry which is preliminary data.</text>
</comment>
<proteinExistence type="predicted"/>
<organism evidence="1 2">
    <name type="scientific">Plasmodium gonderi</name>
    <dbReference type="NCBI Taxonomy" id="77519"/>
    <lineage>
        <taxon>Eukaryota</taxon>
        <taxon>Sar</taxon>
        <taxon>Alveolata</taxon>
        <taxon>Apicomplexa</taxon>
        <taxon>Aconoidasida</taxon>
        <taxon>Haemosporida</taxon>
        <taxon>Plasmodiidae</taxon>
        <taxon>Plasmodium</taxon>
        <taxon>Plasmodium (Plasmodium)</taxon>
    </lineage>
</organism>
<dbReference type="EMBL" id="BDQF01000707">
    <property type="protein sequence ID" value="GAW84732.1"/>
    <property type="molecule type" value="Genomic_DNA"/>
</dbReference>
<gene>
    <name evidence="1" type="ORF">PGO_004665</name>
</gene>
<dbReference type="RefSeq" id="XP_028547321.1">
    <property type="nucleotide sequence ID" value="XM_028691520.1"/>
</dbReference>
<reference evidence="2" key="1">
    <citation type="submission" date="2017-04" db="EMBL/GenBank/DDBJ databases">
        <title>Plasmodium gonderi genome.</title>
        <authorList>
            <person name="Arisue N."/>
            <person name="Honma H."/>
            <person name="Kawai S."/>
            <person name="Tougan T."/>
            <person name="Tanabe K."/>
            <person name="Horii T."/>
        </authorList>
    </citation>
    <scope>NUCLEOTIDE SEQUENCE [LARGE SCALE GENOMIC DNA]</scope>
    <source>
        <strain evidence="2">ATCC 30045</strain>
    </source>
</reference>
<dbReference type="GeneID" id="39745540"/>
<protein>
    <submittedName>
        <fullName evidence="1">Uncharacterized protein</fullName>
    </submittedName>
</protein>
<dbReference type="AlphaFoldDB" id="A0A1Y1JVH9"/>
<accession>A0A1Y1JVH9</accession>
<evidence type="ECO:0000313" key="1">
    <source>
        <dbReference type="EMBL" id="GAW84732.1"/>
    </source>
</evidence>